<keyword evidence="2" id="KW-1185">Reference proteome</keyword>
<organism evidence="1 2">
    <name type="scientific">Rubrobacter marinus</name>
    <dbReference type="NCBI Taxonomy" id="2653852"/>
    <lineage>
        <taxon>Bacteria</taxon>
        <taxon>Bacillati</taxon>
        <taxon>Actinomycetota</taxon>
        <taxon>Rubrobacteria</taxon>
        <taxon>Rubrobacterales</taxon>
        <taxon>Rubrobacteraceae</taxon>
        <taxon>Rubrobacter</taxon>
    </lineage>
</organism>
<protein>
    <submittedName>
        <fullName evidence="1">Acetophenone carboxylase</fullName>
    </submittedName>
</protein>
<dbReference type="RefSeq" id="WP_166397663.1">
    <property type="nucleotide sequence ID" value="NZ_CP045121.1"/>
</dbReference>
<gene>
    <name evidence="1" type="ORF">GBA65_17310</name>
</gene>
<reference evidence="1 2" key="1">
    <citation type="submission" date="2019-10" db="EMBL/GenBank/DDBJ databases">
        <title>Rubrobacter sp nov SCSIO 52915 isolated from a deep-sea sediment in the South China Sea.</title>
        <authorList>
            <person name="Chen R.W."/>
        </authorList>
    </citation>
    <scope>NUCLEOTIDE SEQUENCE [LARGE SCALE GENOMIC DNA]</scope>
    <source>
        <strain evidence="1 2">SCSIO 52915</strain>
    </source>
</reference>
<accession>A0A6G8Q0M9</accession>
<dbReference type="KEGG" id="rmar:GBA65_17310"/>
<dbReference type="Pfam" id="PF08882">
    <property type="entry name" value="Acetone_carb_G"/>
    <property type="match status" value="1"/>
</dbReference>
<dbReference type="Proteomes" id="UP000502706">
    <property type="component" value="Chromosome"/>
</dbReference>
<dbReference type="InterPro" id="IPR016750">
    <property type="entry name" value="Aceto_COase_bsu/gsu"/>
</dbReference>
<dbReference type="EMBL" id="CP045121">
    <property type="protein sequence ID" value="QIN79988.1"/>
    <property type="molecule type" value="Genomic_DNA"/>
</dbReference>
<name>A0A6G8Q0M9_9ACTN</name>
<evidence type="ECO:0000313" key="2">
    <source>
        <dbReference type="Proteomes" id="UP000502706"/>
    </source>
</evidence>
<evidence type="ECO:0000313" key="1">
    <source>
        <dbReference type="EMBL" id="QIN79988.1"/>
    </source>
</evidence>
<dbReference type="AlphaFoldDB" id="A0A6G8Q0M9"/>
<sequence>MRVTITEYLGLDLSEERWKCNRCGADLGSAQEPYKKGCLIRDRDPHDVHFPIGPNKGYNFAFDPEWVRIVEFYCPGCGTMLENEYLPPGHPLTWDIEVDLQQLKNKHLREDLS</sequence>
<proteinExistence type="predicted"/>